<dbReference type="InterPro" id="IPR003864">
    <property type="entry name" value="CSC1/OSCA1-like_7TM"/>
</dbReference>
<reference evidence="4 5" key="1">
    <citation type="submission" date="2009-08" db="EMBL/GenBank/DDBJ databases">
        <title>The Genome Sequence of Spizellomyces punctatus strain DAOM BR117.</title>
        <authorList>
            <consortium name="The Broad Institute Genome Sequencing Platform"/>
            <person name="Russ C."/>
            <person name="Cuomo C."/>
            <person name="Shea T."/>
            <person name="Young S.K."/>
            <person name="Zeng Q."/>
            <person name="Koehrsen M."/>
            <person name="Haas B."/>
            <person name="Borodovsky M."/>
            <person name="Guigo R."/>
            <person name="Alvarado L."/>
            <person name="Berlin A."/>
            <person name="Bochicchio J."/>
            <person name="Borenstein D."/>
            <person name="Chapman S."/>
            <person name="Chen Z."/>
            <person name="Engels R."/>
            <person name="Freedman E."/>
            <person name="Gellesch M."/>
            <person name="Goldberg J."/>
            <person name="Griggs A."/>
            <person name="Gujja S."/>
            <person name="Heiman D."/>
            <person name="Hepburn T."/>
            <person name="Howarth C."/>
            <person name="Jen D."/>
            <person name="Larson L."/>
            <person name="Lewis B."/>
            <person name="Mehta T."/>
            <person name="Park D."/>
            <person name="Pearson M."/>
            <person name="Roberts A."/>
            <person name="Saif S."/>
            <person name="Shenoy N."/>
            <person name="Sisk P."/>
            <person name="Stolte C."/>
            <person name="Sykes S."/>
            <person name="Thomson T."/>
            <person name="Walk T."/>
            <person name="White J."/>
            <person name="Yandava C."/>
            <person name="Burger G."/>
            <person name="Gray M.W."/>
            <person name="Holland P.W.H."/>
            <person name="King N."/>
            <person name="Lang F.B.F."/>
            <person name="Roger A.J."/>
            <person name="Ruiz-Trillo I."/>
            <person name="Lander E."/>
            <person name="Nusbaum C."/>
        </authorList>
    </citation>
    <scope>NUCLEOTIDE SEQUENCE [LARGE SCALE GENOMIC DNA]</scope>
    <source>
        <strain evidence="4 5">DAOM BR117</strain>
    </source>
</reference>
<keyword evidence="2" id="KW-0472">Membrane</keyword>
<dbReference type="VEuPathDB" id="FungiDB:SPPG_04539"/>
<keyword evidence="2" id="KW-1133">Transmembrane helix</keyword>
<dbReference type="OrthoDB" id="1076608at2759"/>
<dbReference type="InterPro" id="IPR045122">
    <property type="entry name" value="Csc1-like"/>
</dbReference>
<gene>
    <name evidence="4" type="ORF">SPPG_04539</name>
</gene>
<dbReference type="Pfam" id="PF02714">
    <property type="entry name" value="RSN1_7TM"/>
    <property type="match status" value="1"/>
</dbReference>
<proteinExistence type="predicted"/>
<sequence>MGSPATQRAKRPAIVCRISNGGAFLVFNVLLIVTISGSVFQTIQTIIDNPTAVFEILARSIPGVSTFFVNYVILLALSGPAGELLQIANLILKPLKLRFLASTPRAIWRQSQPLVYLSGVPMASHSFIATVGVTYMTIAPLVSIMCLMYFGFWYLAYMNQMRISRSIPPLPPTHKAFSYSRTHFNVCFSCSLATMFDANTAVEDVHSAQFDELLQYLKQHGLEKLTGIKKNNHANKKRLGEMVLFFLAGQKHMQERGDVADKDTSYNPNPISTSTVDGAEAGGTMYQEGQKRRQSDGGTNDGAHDIQEPKSTEDQAVQTETVPDDKYKTIVDAVVPQWHKLVLAGSNRRIFLCFDNRVPTSLRRPPRYAFTFKQPFACRLKYLLGNHFSLMELPVRSNFYARGSTWRGFMSS</sequence>
<feature type="domain" description="CSC1/OSCA1-like 7TM region" evidence="3">
    <location>
        <begin position="23"/>
        <end position="194"/>
    </location>
</feature>
<protein>
    <recommendedName>
        <fullName evidence="3">CSC1/OSCA1-like 7TM region domain-containing protein</fullName>
    </recommendedName>
</protein>
<evidence type="ECO:0000256" key="1">
    <source>
        <dbReference type="SAM" id="MobiDB-lite"/>
    </source>
</evidence>
<name>A0A0L0HGM5_SPIPD</name>
<feature type="region of interest" description="Disordered" evidence="1">
    <location>
        <begin position="256"/>
        <end position="321"/>
    </location>
</feature>
<feature type="transmembrane region" description="Helical" evidence="2">
    <location>
        <begin position="21"/>
        <end position="47"/>
    </location>
</feature>
<dbReference type="EMBL" id="KQ257456">
    <property type="protein sequence ID" value="KND00202.1"/>
    <property type="molecule type" value="Genomic_DNA"/>
</dbReference>
<dbReference type="PANTHER" id="PTHR13018:SF139">
    <property type="entry name" value="PHOSPHATE METABOLISM PROTEIN 7"/>
    <property type="match status" value="1"/>
</dbReference>
<dbReference type="GeneID" id="27687984"/>
<dbReference type="RefSeq" id="XP_016608241.1">
    <property type="nucleotide sequence ID" value="XM_016752774.1"/>
</dbReference>
<evidence type="ECO:0000256" key="2">
    <source>
        <dbReference type="SAM" id="Phobius"/>
    </source>
</evidence>
<feature type="compositionally biased region" description="Polar residues" evidence="1">
    <location>
        <begin position="265"/>
        <end position="276"/>
    </location>
</feature>
<feature type="transmembrane region" description="Helical" evidence="2">
    <location>
        <begin position="138"/>
        <end position="157"/>
    </location>
</feature>
<feature type="compositionally biased region" description="Basic and acidic residues" evidence="1">
    <location>
        <begin position="302"/>
        <end position="313"/>
    </location>
</feature>
<keyword evidence="2" id="KW-0812">Transmembrane</keyword>
<dbReference type="GO" id="GO:0005227">
    <property type="term" value="F:calcium-activated cation channel activity"/>
    <property type="evidence" value="ECO:0007669"/>
    <property type="project" value="InterPro"/>
</dbReference>
<dbReference type="eggNOG" id="KOG1134">
    <property type="taxonomic scope" value="Eukaryota"/>
</dbReference>
<evidence type="ECO:0000259" key="3">
    <source>
        <dbReference type="Pfam" id="PF02714"/>
    </source>
</evidence>
<dbReference type="PANTHER" id="PTHR13018">
    <property type="entry name" value="PROBABLE MEMBRANE PROTEIN DUF221-RELATED"/>
    <property type="match status" value="1"/>
</dbReference>
<dbReference type="AlphaFoldDB" id="A0A0L0HGM5"/>
<organism evidence="4 5">
    <name type="scientific">Spizellomyces punctatus (strain DAOM BR117)</name>
    <dbReference type="NCBI Taxonomy" id="645134"/>
    <lineage>
        <taxon>Eukaryota</taxon>
        <taxon>Fungi</taxon>
        <taxon>Fungi incertae sedis</taxon>
        <taxon>Chytridiomycota</taxon>
        <taxon>Chytridiomycota incertae sedis</taxon>
        <taxon>Chytridiomycetes</taxon>
        <taxon>Spizellomycetales</taxon>
        <taxon>Spizellomycetaceae</taxon>
        <taxon>Spizellomyces</taxon>
    </lineage>
</organism>
<keyword evidence="5" id="KW-1185">Reference proteome</keyword>
<dbReference type="InParanoid" id="A0A0L0HGM5"/>
<feature type="transmembrane region" description="Helical" evidence="2">
    <location>
        <begin position="67"/>
        <end position="92"/>
    </location>
</feature>
<dbReference type="Proteomes" id="UP000053201">
    <property type="component" value="Unassembled WGS sequence"/>
</dbReference>
<evidence type="ECO:0000313" key="5">
    <source>
        <dbReference type="Proteomes" id="UP000053201"/>
    </source>
</evidence>
<accession>A0A0L0HGM5</accession>
<dbReference type="GO" id="GO:0005886">
    <property type="term" value="C:plasma membrane"/>
    <property type="evidence" value="ECO:0007669"/>
    <property type="project" value="TreeGrafter"/>
</dbReference>
<evidence type="ECO:0000313" key="4">
    <source>
        <dbReference type="EMBL" id="KND00202.1"/>
    </source>
</evidence>
<dbReference type="STRING" id="645134.A0A0L0HGM5"/>